<name>A0A4P9ZIS7_9FUNG</name>
<feature type="non-terminal residue" evidence="1">
    <location>
        <position position="1"/>
    </location>
</feature>
<evidence type="ECO:0000313" key="2">
    <source>
        <dbReference type="Proteomes" id="UP000268162"/>
    </source>
</evidence>
<sequence length="71" mass="8499">ARIRQKPLAIHDIVLEYDSSLDKQWSRKFDNRWRGPYKILDINENGSYTLAELDGTPRYPRVNGDRLKKFY</sequence>
<protein>
    <submittedName>
        <fullName evidence="1">Uncharacterized protein</fullName>
    </submittedName>
</protein>
<dbReference type="Proteomes" id="UP000268162">
    <property type="component" value="Unassembled WGS sequence"/>
</dbReference>
<feature type="non-terminal residue" evidence="1">
    <location>
        <position position="71"/>
    </location>
</feature>
<reference evidence="2" key="1">
    <citation type="journal article" date="2018" name="Nat. Microbiol.">
        <title>Leveraging single-cell genomics to expand the fungal tree of life.</title>
        <authorList>
            <person name="Ahrendt S.R."/>
            <person name="Quandt C.A."/>
            <person name="Ciobanu D."/>
            <person name="Clum A."/>
            <person name="Salamov A."/>
            <person name="Andreopoulos B."/>
            <person name="Cheng J.F."/>
            <person name="Woyke T."/>
            <person name="Pelin A."/>
            <person name="Henrissat B."/>
            <person name="Reynolds N.K."/>
            <person name="Benny G.L."/>
            <person name="Smith M.E."/>
            <person name="James T.Y."/>
            <person name="Grigoriev I.V."/>
        </authorList>
    </citation>
    <scope>NUCLEOTIDE SEQUENCE [LARGE SCALE GENOMIC DNA]</scope>
    <source>
        <strain evidence="2">RSA 468</strain>
    </source>
</reference>
<keyword evidence="2" id="KW-1185">Reference proteome</keyword>
<organism evidence="1 2">
    <name type="scientific">Dimargaris cristalligena</name>
    <dbReference type="NCBI Taxonomy" id="215637"/>
    <lineage>
        <taxon>Eukaryota</taxon>
        <taxon>Fungi</taxon>
        <taxon>Fungi incertae sedis</taxon>
        <taxon>Zoopagomycota</taxon>
        <taxon>Kickxellomycotina</taxon>
        <taxon>Dimargaritomycetes</taxon>
        <taxon>Dimargaritales</taxon>
        <taxon>Dimargaritaceae</taxon>
        <taxon>Dimargaris</taxon>
    </lineage>
</organism>
<accession>A0A4P9ZIS7</accession>
<dbReference type="EMBL" id="ML004382">
    <property type="protein sequence ID" value="RKP33116.1"/>
    <property type="molecule type" value="Genomic_DNA"/>
</dbReference>
<evidence type="ECO:0000313" key="1">
    <source>
        <dbReference type="EMBL" id="RKP33116.1"/>
    </source>
</evidence>
<proteinExistence type="predicted"/>
<gene>
    <name evidence="1" type="ORF">BJ085DRAFT_12798</name>
</gene>
<dbReference type="AlphaFoldDB" id="A0A4P9ZIS7"/>
<dbReference type="STRING" id="215637.A0A4P9ZIS7"/>